<sequence>MTHIQVFLNATLRDSGIYMYKVSERDGNSKEMLWYKGNRRVMTTRKLLQSSGRGCSKEDIRIYEGQVDPLPSGIPSYTVEIVNMCGNEEDDCNIADIRVHCGWFSSAGLINPKVFRRIGYDDCLVNDGQPLAPGTAISFQYANTYSYPLSVSSVQCL</sequence>
<keyword evidence="3" id="KW-1185">Reference proteome</keyword>
<dbReference type="PANTHER" id="PTHR33184">
    <property type="entry name" value="PROTEIN TAPETUM DETERMINANT 1-LIKE-RELATED"/>
    <property type="match status" value="1"/>
</dbReference>
<evidence type="ECO:0000313" key="2">
    <source>
        <dbReference type="EMBL" id="CAL0307275.1"/>
    </source>
</evidence>
<dbReference type="AlphaFoldDB" id="A0AAV1WD41"/>
<evidence type="ECO:0000256" key="1">
    <source>
        <dbReference type="ARBA" id="ARBA00022729"/>
    </source>
</evidence>
<dbReference type="Pfam" id="PF24068">
    <property type="entry name" value="TPD1_C"/>
    <property type="match status" value="1"/>
</dbReference>
<evidence type="ECO:0000313" key="3">
    <source>
        <dbReference type="Proteomes" id="UP001497480"/>
    </source>
</evidence>
<name>A0AAV1WD41_LUPLU</name>
<proteinExistence type="predicted"/>
<dbReference type="EMBL" id="CAXHTB010000005">
    <property type="protein sequence ID" value="CAL0307275.1"/>
    <property type="molecule type" value="Genomic_DNA"/>
</dbReference>
<dbReference type="PANTHER" id="PTHR33184:SF61">
    <property type="entry name" value="TPD1 PROTEIN HOMOLOG 1"/>
    <property type="match status" value="1"/>
</dbReference>
<accession>A0AAV1WD41</accession>
<dbReference type="GO" id="GO:0001709">
    <property type="term" value="P:cell fate determination"/>
    <property type="evidence" value="ECO:0007669"/>
    <property type="project" value="TreeGrafter"/>
</dbReference>
<comment type="caution">
    <text evidence="2">The sequence shown here is derived from an EMBL/GenBank/DDBJ whole genome shotgun (WGS) entry which is preliminary data.</text>
</comment>
<keyword evidence="1" id="KW-0732">Signal</keyword>
<reference evidence="2 3" key="1">
    <citation type="submission" date="2024-03" db="EMBL/GenBank/DDBJ databases">
        <authorList>
            <person name="Martinez-Hernandez J."/>
        </authorList>
    </citation>
    <scope>NUCLEOTIDE SEQUENCE [LARGE SCALE GENOMIC DNA]</scope>
</reference>
<dbReference type="Proteomes" id="UP001497480">
    <property type="component" value="Unassembled WGS sequence"/>
</dbReference>
<gene>
    <name evidence="2" type="ORF">LLUT_LOCUS8335</name>
</gene>
<organism evidence="2 3">
    <name type="scientific">Lupinus luteus</name>
    <name type="common">European yellow lupine</name>
    <dbReference type="NCBI Taxonomy" id="3873"/>
    <lineage>
        <taxon>Eukaryota</taxon>
        <taxon>Viridiplantae</taxon>
        <taxon>Streptophyta</taxon>
        <taxon>Embryophyta</taxon>
        <taxon>Tracheophyta</taxon>
        <taxon>Spermatophyta</taxon>
        <taxon>Magnoliopsida</taxon>
        <taxon>eudicotyledons</taxon>
        <taxon>Gunneridae</taxon>
        <taxon>Pentapetalae</taxon>
        <taxon>rosids</taxon>
        <taxon>fabids</taxon>
        <taxon>Fabales</taxon>
        <taxon>Fabaceae</taxon>
        <taxon>Papilionoideae</taxon>
        <taxon>50 kb inversion clade</taxon>
        <taxon>genistoids sensu lato</taxon>
        <taxon>core genistoids</taxon>
        <taxon>Genisteae</taxon>
        <taxon>Lupinus</taxon>
    </lineage>
</organism>
<protein>
    <submittedName>
        <fullName evidence="2">Uncharacterized protein</fullName>
    </submittedName>
</protein>
<dbReference type="InterPro" id="IPR040361">
    <property type="entry name" value="TPD1"/>
</dbReference>